<organism evidence="6 7">
    <name type="scientific">Parastrongyloides trichosuri</name>
    <name type="common">Possum-specific nematode worm</name>
    <dbReference type="NCBI Taxonomy" id="131310"/>
    <lineage>
        <taxon>Eukaryota</taxon>
        <taxon>Metazoa</taxon>
        <taxon>Ecdysozoa</taxon>
        <taxon>Nematoda</taxon>
        <taxon>Chromadorea</taxon>
        <taxon>Rhabditida</taxon>
        <taxon>Tylenchina</taxon>
        <taxon>Panagrolaimomorpha</taxon>
        <taxon>Strongyloidoidea</taxon>
        <taxon>Strongyloididae</taxon>
        <taxon>Parastrongyloides</taxon>
    </lineage>
</organism>
<sequence>MLKRVISSSIKSKTLLRFYSTKEDTGVLTGHHMIPMGKSDVGFQTRVSFLSKDMHEANKQCVHTISRFGFRMIDGSFLYGPIAVFPKTVLSWRVLTPKDITPESLSLFFMLQPKIDILVVGCGDRKDIDSVRRRIAPAMKEHKIGLELMPTEDAIATFNFLNSEDRYVAAALYPPDDLIISDKEYGQALNLLQSFDELTENPFEVNFGKGLHRSRDIIEDLWSGKDMNWFYLAQAEIRQRLEESEKERTQLKDNNKKIDPMIEDKKDK</sequence>
<accession>A0A0N5A1S7</accession>
<dbReference type="InterPro" id="IPR007523">
    <property type="entry name" value="NDUFAF3/AAMDC"/>
</dbReference>
<dbReference type="WBParaSite" id="PTRK_0001557500.1">
    <property type="protein sequence ID" value="PTRK_0001557500.1"/>
    <property type="gene ID" value="PTRK_0001557500"/>
</dbReference>
<evidence type="ECO:0000256" key="5">
    <source>
        <dbReference type="SAM" id="MobiDB-lite"/>
    </source>
</evidence>
<reference evidence="7" key="1">
    <citation type="submission" date="2017-02" db="UniProtKB">
        <authorList>
            <consortium name="WormBaseParasite"/>
        </authorList>
    </citation>
    <scope>IDENTIFICATION</scope>
</reference>
<dbReference type="InterPro" id="IPR034095">
    <property type="entry name" value="NDUF3"/>
</dbReference>
<name>A0A0N5A1S7_PARTI</name>
<dbReference type="GO" id="GO:0005743">
    <property type="term" value="C:mitochondrial inner membrane"/>
    <property type="evidence" value="ECO:0007669"/>
    <property type="project" value="TreeGrafter"/>
</dbReference>
<evidence type="ECO:0000256" key="4">
    <source>
        <dbReference type="ARBA" id="ARBA00049984"/>
    </source>
</evidence>
<keyword evidence="3" id="KW-0496">Mitochondrion</keyword>
<comment type="subcellular location">
    <subcellularLocation>
        <location evidence="1">Mitochondrion</location>
    </subcellularLocation>
</comment>
<dbReference type="Gene3D" id="3.40.1230.10">
    <property type="entry name" value="MTH938-like"/>
    <property type="match status" value="1"/>
</dbReference>
<dbReference type="PANTHER" id="PTHR21192">
    <property type="entry name" value="NUCLEAR PROTEIN E3-3"/>
    <property type="match status" value="1"/>
</dbReference>
<comment type="similarity">
    <text evidence="4">Belongs to the NDUFAF3 family.</text>
</comment>
<evidence type="ECO:0000256" key="1">
    <source>
        <dbReference type="ARBA" id="ARBA00004173"/>
    </source>
</evidence>
<dbReference type="Proteomes" id="UP000038045">
    <property type="component" value="Unplaced"/>
</dbReference>
<dbReference type="AlphaFoldDB" id="A0A0N5A1S7"/>
<proteinExistence type="inferred from homology"/>
<feature type="region of interest" description="Disordered" evidence="5">
    <location>
        <begin position="242"/>
        <end position="268"/>
    </location>
</feature>
<dbReference type="STRING" id="131310.A0A0N5A1S7"/>
<evidence type="ECO:0000313" key="7">
    <source>
        <dbReference type="WBParaSite" id="PTRK_0001557500.1"/>
    </source>
</evidence>
<dbReference type="SUPFAM" id="SSF64076">
    <property type="entry name" value="MTH938-like"/>
    <property type="match status" value="1"/>
</dbReference>
<dbReference type="Pfam" id="PF04430">
    <property type="entry name" value="DUF498"/>
    <property type="match status" value="1"/>
</dbReference>
<evidence type="ECO:0000313" key="6">
    <source>
        <dbReference type="Proteomes" id="UP000038045"/>
    </source>
</evidence>
<dbReference type="InterPro" id="IPR036748">
    <property type="entry name" value="MTH938-like_sf"/>
</dbReference>
<protein>
    <recommendedName>
        <fullName evidence="2">NADH dehydrogenase [ubiquinone] 1 alpha subcomplex assembly factor 3</fullName>
    </recommendedName>
</protein>
<dbReference type="PANTHER" id="PTHR21192:SF2">
    <property type="entry name" value="NADH DEHYDROGENASE [UBIQUINONE] 1 ALPHA SUBCOMPLEX ASSEMBLY FACTOR 3"/>
    <property type="match status" value="1"/>
</dbReference>
<evidence type="ECO:0000256" key="2">
    <source>
        <dbReference type="ARBA" id="ARBA00021776"/>
    </source>
</evidence>
<dbReference type="GO" id="GO:0032981">
    <property type="term" value="P:mitochondrial respiratory chain complex I assembly"/>
    <property type="evidence" value="ECO:0007669"/>
    <property type="project" value="InterPro"/>
</dbReference>
<dbReference type="CDD" id="cd05125">
    <property type="entry name" value="Mth938_2P1-like"/>
    <property type="match status" value="1"/>
</dbReference>
<evidence type="ECO:0000256" key="3">
    <source>
        <dbReference type="ARBA" id="ARBA00023128"/>
    </source>
</evidence>
<keyword evidence="6" id="KW-1185">Reference proteome</keyword>